<organism evidence="6 7">
    <name type="scientific">Diabrotica virgifera virgifera</name>
    <name type="common">western corn rootworm</name>
    <dbReference type="NCBI Taxonomy" id="50390"/>
    <lineage>
        <taxon>Eukaryota</taxon>
        <taxon>Metazoa</taxon>
        <taxon>Ecdysozoa</taxon>
        <taxon>Arthropoda</taxon>
        <taxon>Hexapoda</taxon>
        <taxon>Insecta</taxon>
        <taxon>Pterygota</taxon>
        <taxon>Neoptera</taxon>
        <taxon>Endopterygota</taxon>
        <taxon>Coleoptera</taxon>
        <taxon>Polyphaga</taxon>
        <taxon>Cucujiformia</taxon>
        <taxon>Chrysomeloidea</taxon>
        <taxon>Chrysomelidae</taxon>
        <taxon>Galerucinae</taxon>
        <taxon>Diabroticina</taxon>
        <taxon>Diabroticites</taxon>
        <taxon>Diabrotica</taxon>
    </lineage>
</organism>
<keyword evidence="3" id="KW-0862">Zinc</keyword>
<accession>A0ABM5JLS6</accession>
<dbReference type="Proteomes" id="UP001652700">
    <property type="component" value="Unplaced"/>
</dbReference>
<feature type="domain" description="FLYWCH-type" evidence="4">
    <location>
        <begin position="39"/>
        <end position="98"/>
    </location>
</feature>
<dbReference type="Pfam" id="PF04500">
    <property type="entry name" value="FLYWCH"/>
    <property type="match status" value="1"/>
</dbReference>
<proteinExistence type="predicted"/>
<evidence type="ECO:0008006" key="8">
    <source>
        <dbReference type="Google" id="ProtNLM"/>
    </source>
</evidence>
<evidence type="ECO:0000313" key="6">
    <source>
        <dbReference type="EnsemblMetazoa" id="XP_050498892.1"/>
    </source>
</evidence>
<reference evidence="6" key="1">
    <citation type="submission" date="2025-05" db="UniProtKB">
        <authorList>
            <consortium name="EnsemblMetazoa"/>
        </authorList>
    </citation>
    <scope>IDENTIFICATION</scope>
</reference>
<dbReference type="Gene3D" id="2.20.25.240">
    <property type="match status" value="1"/>
</dbReference>
<dbReference type="InterPro" id="IPR007588">
    <property type="entry name" value="Znf_FLYWCH"/>
</dbReference>
<feature type="domain" description="MULE transposase" evidence="5">
    <location>
        <begin position="218"/>
        <end position="315"/>
    </location>
</feature>
<protein>
    <recommendedName>
        <fullName evidence="8">MULE transposase domain-containing protein</fullName>
    </recommendedName>
</protein>
<dbReference type="EnsemblMetazoa" id="XM_050642935.1">
    <property type="protein sequence ID" value="XP_050498892.1"/>
    <property type="gene ID" value="LOC126879723"/>
</dbReference>
<evidence type="ECO:0000256" key="3">
    <source>
        <dbReference type="ARBA" id="ARBA00022833"/>
    </source>
</evidence>
<sequence length="318" mass="37184">MVIKYKKAVSYKIFSMVRSICIRYGVKLIAKMSSMKIVLSEKGKQLIVLNGFKYRFHKSLKNNDKRWMCSAQTREKCKAFLKTQDDNVVTEIRDEHNHSELNEDALNRQMLSNSLKRKAVEDIGERPMKILQKELRNGHISTLTTKDVALVRKNMYNARRSLLPKLPKSMEETHDILKTFPVKTNKNEDFLMVNDIENQIIMFSCSSNLEFLADLDTIYIDGTFEYCPKFFKQMFSIHGLKENHYIPLVFFLLPNKEKHTYTLALALKYLTEQLKKCNKKLALRTVFADFEEAIQQSVTEAWTNVSLKGCRFHLGQSW</sequence>
<dbReference type="GeneID" id="126879723"/>
<keyword evidence="7" id="KW-1185">Reference proteome</keyword>
<keyword evidence="2" id="KW-0863">Zinc-finger</keyword>
<dbReference type="PANTHER" id="PTHR47160:SF10">
    <property type="entry name" value="MULE TRANSPOSASE DOMAIN-CONTAINING PROTEIN"/>
    <property type="match status" value="1"/>
</dbReference>
<keyword evidence="1" id="KW-0479">Metal-binding</keyword>
<dbReference type="RefSeq" id="XP_050498892.1">
    <property type="nucleotide sequence ID" value="XM_050642935.1"/>
</dbReference>
<evidence type="ECO:0000313" key="7">
    <source>
        <dbReference type="Proteomes" id="UP001652700"/>
    </source>
</evidence>
<evidence type="ECO:0000259" key="5">
    <source>
        <dbReference type="Pfam" id="PF10551"/>
    </source>
</evidence>
<dbReference type="InterPro" id="IPR018289">
    <property type="entry name" value="MULE_transposase_dom"/>
</dbReference>
<evidence type="ECO:0000256" key="1">
    <source>
        <dbReference type="ARBA" id="ARBA00022723"/>
    </source>
</evidence>
<evidence type="ECO:0000256" key="2">
    <source>
        <dbReference type="ARBA" id="ARBA00022771"/>
    </source>
</evidence>
<dbReference type="PANTHER" id="PTHR47160">
    <property type="entry name" value="PUTATIVE-RELATED"/>
    <property type="match status" value="1"/>
</dbReference>
<dbReference type="Pfam" id="PF10551">
    <property type="entry name" value="MULE"/>
    <property type="match status" value="1"/>
</dbReference>
<evidence type="ECO:0000259" key="4">
    <source>
        <dbReference type="Pfam" id="PF04500"/>
    </source>
</evidence>
<name>A0ABM5JLS6_DIAVI</name>